<gene>
    <name evidence="2" type="ORF">RT717_00870</name>
</gene>
<keyword evidence="3" id="KW-1185">Reference proteome</keyword>
<dbReference type="Proteomes" id="UP001302349">
    <property type="component" value="Chromosome"/>
</dbReference>
<evidence type="ECO:0000313" key="3">
    <source>
        <dbReference type="Proteomes" id="UP001302349"/>
    </source>
</evidence>
<reference evidence="2 3" key="1">
    <citation type="journal article" date="2023" name="Microbiol. Resour. Announc.">
        <title>Complete Genome Sequence of Imperialibacter roseus strain P4T.</title>
        <authorList>
            <person name="Tizabi D.R."/>
            <person name="Bachvaroff T."/>
            <person name="Hill R.T."/>
        </authorList>
    </citation>
    <scope>NUCLEOTIDE SEQUENCE [LARGE SCALE GENOMIC DNA]</scope>
    <source>
        <strain evidence="2 3">P4T</strain>
    </source>
</reference>
<accession>A0ABZ0IQ49</accession>
<keyword evidence="1" id="KW-0732">Signal</keyword>
<protein>
    <recommendedName>
        <fullName evidence="4">Long-chain fatty acid transport protein</fullName>
    </recommendedName>
</protein>
<dbReference type="RefSeq" id="WP_317489858.1">
    <property type="nucleotide sequence ID" value="NZ_CP136051.1"/>
</dbReference>
<dbReference type="Gene3D" id="2.40.160.60">
    <property type="entry name" value="Outer membrane protein transport protein (OMPP1/FadL/TodX)"/>
    <property type="match status" value="1"/>
</dbReference>
<name>A0ABZ0IQ49_9BACT</name>
<sequence>MMKGVILTFVLLLCTLAAVTGQDIYGSPYSYYGIGQLVTQGSGINTAKGGTGIGSRPWYDLNTANPAAYTSPIVPSNYIFLADYAFSFHDFTYSSSHYNSVESSITNLTMWFKPMNNLGLVVGMSPYSKMGYNINEVKNLAGYGNYDVLNKGTGGVNRYYVGAGYTIWKRLSFGFNANYLFGSLQRETKVQLDELDETYARDRLSLANFAFYFGMQYQQKFGKNSYINAGGIWKKGTQLKTVQTNQLINAETSSLLIGWDSYPDDYITPDEYGVGLEVSLFDKVALSGDFLYKDYSKAFLGNEVTMLDTRRFSGGVDWMPNPASQSYFGRAVVRAGFFYETKPWKLTERQLAGYGVTGGLSLPLSNYMSRINLGFGWEQMGTSATGRESVYTVSVGLSLHDKWFQKRAYD</sequence>
<dbReference type="SUPFAM" id="SSF56935">
    <property type="entry name" value="Porins"/>
    <property type="match status" value="1"/>
</dbReference>
<feature type="chain" id="PRO_5046409299" description="Long-chain fatty acid transport protein" evidence="1">
    <location>
        <begin position="21"/>
        <end position="410"/>
    </location>
</feature>
<evidence type="ECO:0000256" key="1">
    <source>
        <dbReference type="SAM" id="SignalP"/>
    </source>
</evidence>
<organism evidence="2 3">
    <name type="scientific">Imperialibacter roseus</name>
    <dbReference type="NCBI Taxonomy" id="1324217"/>
    <lineage>
        <taxon>Bacteria</taxon>
        <taxon>Pseudomonadati</taxon>
        <taxon>Bacteroidota</taxon>
        <taxon>Cytophagia</taxon>
        <taxon>Cytophagales</taxon>
        <taxon>Flammeovirgaceae</taxon>
        <taxon>Imperialibacter</taxon>
    </lineage>
</organism>
<evidence type="ECO:0008006" key="4">
    <source>
        <dbReference type="Google" id="ProtNLM"/>
    </source>
</evidence>
<proteinExistence type="predicted"/>
<feature type="signal peptide" evidence="1">
    <location>
        <begin position="1"/>
        <end position="20"/>
    </location>
</feature>
<evidence type="ECO:0000313" key="2">
    <source>
        <dbReference type="EMBL" id="WOK07172.1"/>
    </source>
</evidence>
<dbReference type="EMBL" id="CP136051">
    <property type="protein sequence ID" value="WOK07172.1"/>
    <property type="molecule type" value="Genomic_DNA"/>
</dbReference>